<comment type="similarity">
    <text evidence="2">Belongs to the MscS (TC 1.A.23) family.</text>
</comment>
<dbReference type="Gene3D" id="2.30.30.60">
    <property type="match status" value="1"/>
</dbReference>
<keyword evidence="4 6" id="KW-1133">Transmembrane helix</keyword>
<dbReference type="Gene3D" id="1.10.287.1260">
    <property type="match status" value="1"/>
</dbReference>
<dbReference type="SUPFAM" id="SSF50182">
    <property type="entry name" value="Sm-like ribonucleoproteins"/>
    <property type="match status" value="1"/>
</dbReference>
<dbReference type="InterPro" id="IPR006685">
    <property type="entry name" value="MscS_channel_2nd"/>
</dbReference>
<keyword evidence="9" id="KW-1185">Reference proteome</keyword>
<keyword evidence="3 6" id="KW-0812">Transmembrane</keyword>
<dbReference type="PANTHER" id="PTHR30566:SF5">
    <property type="entry name" value="MECHANOSENSITIVE ION CHANNEL PROTEIN 1, MITOCHONDRIAL-RELATED"/>
    <property type="match status" value="1"/>
</dbReference>
<sequence length="171" mass="19237">MFNKIFNDTEILIEFSIICGLTIIASLLFDRYLNHYLSGRTSTLNNDPTNFYFFKHLFKAIIYLIGFGWALLTLPITKTYGHSLLAGAGVTTLIAGFASQQALSNIVSGVFILIFKPFRINDLIEFQGKKGKVLEVNLHDTVLLDEFENKIIIPNSILSNGIITNFKNNIK</sequence>
<evidence type="ECO:0000313" key="9">
    <source>
        <dbReference type="Proteomes" id="UP000830454"/>
    </source>
</evidence>
<feature type="transmembrane region" description="Helical" evidence="6">
    <location>
        <begin position="12"/>
        <end position="33"/>
    </location>
</feature>
<reference evidence="8" key="2">
    <citation type="submission" date="2022-04" db="EMBL/GenBank/DDBJ databases">
        <title>Complete Genome Sequence of Flavobacterium sediminilitoris YSM-43, Isolated from a Tidal Sediment.</title>
        <authorList>
            <person name="Lee P.A."/>
        </authorList>
    </citation>
    <scope>NUCLEOTIDE SEQUENCE</scope>
    <source>
        <strain evidence="8">YSM-43</strain>
    </source>
</reference>
<dbReference type="SUPFAM" id="SSF82861">
    <property type="entry name" value="Mechanosensitive channel protein MscS (YggB), transmembrane region"/>
    <property type="match status" value="1"/>
</dbReference>
<evidence type="ECO:0000256" key="1">
    <source>
        <dbReference type="ARBA" id="ARBA00004141"/>
    </source>
</evidence>
<evidence type="ECO:0000313" key="8">
    <source>
        <dbReference type="EMBL" id="UOX33566.1"/>
    </source>
</evidence>
<dbReference type="PANTHER" id="PTHR30566">
    <property type="entry name" value="YNAI-RELATED MECHANOSENSITIVE ION CHANNEL"/>
    <property type="match status" value="1"/>
</dbReference>
<evidence type="ECO:0000256" key="4">
    <source>
        <dbReference type="ARBA" id="ARBA00022989"/>
    </source>
</evidence>
<dbReference type="InterPro" id="IPR011014">
    <property type="entry name" value="MscS_channel_TM-2"/>
</dbReference>
<dbReference type="InterPro" id="IPR023408">
    <property type="entry name" value="MscS_beta-dom_sf"/>
</dbReference>
<evidence type="ECO:0000256" key="2">
    <source>
        <dbReference type="ARBA" id="ARBA00008017"/>
    </source>
</evidence>
<evidence type="ECO:0000259" key="7">
    <source>
        <dbReference type="Pfam" id="PF00924"/>
    </source>
</evidence>
<dbReference type="Proteomes" id="UP000830454">
    <property type="component" value="Chromosome"/>
</dbReference>
<keyword evidence="5 6" id="KW-0472">Membrane</keyword>
<evidence type="ECO:0000256" key="6">
    <source>
        <dbReference type="SAM" id="Phobius"/>
    </source>
</evidence>
<evidence type="ECO:0000256" key="5">
    <source>
        <dbReference type="ARBA" id="ARBA00023136"/>
    </source>
</evidence>
<accession>A0ABY4HL53</accession>
<comment type="subcellular location">
    <subcellularLocation>
        <location evidence="1">Membrane</location>
        <topology evidence="1">Multi-pass membrane protein</topology>
    </subcellularLocation>
</comment>
<dbReference type="EMBL" id="CP090145">
    <property type="protein sequence ID" value="UOX33566.1"/>
    <property type="molecule type" value="Genomic_DNA"/>
</dbReference>
<evidence type="ECO:0000256" key="3">
    <source>
        <dbReference type="ARBA" id="ARBA00022692"/>
    </source>
</evidence>
<feature type="domain" description="Mechanosensitive ion channel MscS" evidence="7">
    <location>
        <begin position="103"/>
        <end position="167"/>
    </location>
</feature>
<gene>
    <name evidence="8" type="ORF">LXD69_16220</name>
</gene>
<reference evidence="8" key="1">
    <citation type="submission" date="2021-12" db="EMBL/GenBank/DDBJ databases">
        <authorList>
            <person name="Cha I.-T."/>
            <person name="Lee K.-E."/>
            <person name="Park S.-J."/>
        </authorList>
    </citation>
    <scope>NUCLEOTIDE SEQUENCE</scope>
    <source>
        <strain evidence="8">YSM-43</strain>
    </source>
</reference>
<proteinExistence type="inferred from homology"/>
<dbReference type="RefSeq" id="WP_052705036.1">
    <property type="nucleotide sequence ID" value="NZ_CP090145.1"/>
</dbReference>
<feature type="transmembrane region" description="Helical" evidence="6">
    <location>
        <begin position="84"/>
        <end position="115"/>
    </location>
</feature>
<organism evidence="8 9">
    <name type="scientific">Flavobacterium sediminilitoris</name>
    <dbReference type="NCBI Taxonomy" id="2024526"/>
    <lineage>
        <taxon>Bacteria</taxon>
        <taxon>Pseudomonadati</taxon>
        <taxon>Bacteroidota</taxon>
        <taxon>Flavobacteriia</taxon>
        <taxon>Flavobacteriales</taxon>
        <taxon>Flavobacteriaceae</taxon>
        <taxon>Flavobacterium</taxon>
    </lineage>
</organism>
<protein>
    <submittedName>
        <fullName evidence="8">Mechanosensitive ion channel family protein</fullName>
    </submittedName>
</protein>
<dbReference type="InterPro" id="IPR010920">
    <property type="entry name" value="LSM_dom_sf"/>
</dbReference>
<dbReference type="Pfam" id="PF00924">
    <property type="entry name" value="MS_channel_2nd"/>
    <property type="match status" value="1"/>
</dbReference>
<name>A0ABY4HL53_9FLAO</name>
<feature type="transmembrane region" description="Helical" evidence="6">
    <location>
        <begin position="53"/>
        <end position="72"/>
    </location>
</feature>